<proteinExistence type="predicted"/>
<dbReference type="Gramene" id="Bo9g061140.1">
    <property type="protein sequence ID" value="Bo9g061140.1"/>
    <property type="gene ID" value="Bo9g061140"/>
</dbReference>
<protein>
    <submittedName>
        <fullName evidence="2">Uncharacterized protein</fullName>
    </submittedName>
</protein>
<sequence>MTSEDQLSKGNSIILKPEDSNSASWFTKETIQRKALLQLKEEKAIVIYEVTHYHDRDHEEEYDEQEPKWHSEPGGIAGQPETPCPPGEINFLQWTKVFQFVSSDYTKPIELEPLRDLFHGHEMMDTSDLMIRYLSLFRNHEAHIQVFEFERILSSPSYHVLLHQCRRDACLKFMYMWKKSMNLVS</sequence>
<feature type="region of interest" description="Disordered" evidence="1">
    <location>
        <begin position="56"/>
        <end position="75"/>
    </location>
</feature>
<dbReference type="HOGENOM" id="CLU_1463263_0_0_1"/>
<dbReference type="AlphaFoldDB" id="A0A0D3E6J1"/>
<name>A0A0D3E6J1_BRAOL</name>
<accession>A0A0D3E6J1</accession>
<keyword evidence="3" id="KW-1185">Reference proteome</keyword>
<reference evidence="2" key="2">
    <citation type="submission" date="2015-03" db="UniProtKB">
        <authorList>
            <consortium name="EnsemblPlants"/>
        </authorList>
    </citation>
    <scope>IDENTIFICATION</scope>
</reference>
<reference evidence="2 3" key="1">
    <citation type="journal article" date="2014" name="Genome Biol.">
        <title>Transcriptome and methylome profiling reveals relics of genome dominance in the mesopolyploid Brassica oleracea.</title>
        <authorList>
            <person name="Parkin I.A."/>
            <person name="Koh C."/>
            <person name="Tang H."/>
            <person name="Robinson S.J."/>
            <person name="Kagale S."/>
            <person name="Clarke W.E."/>
            <person name="Town C.D."/>
            <person name="Nixon J."/>
            <person name="Krishnakumar V."/>
            <person name="Bidwell S.L."/>
            <person name="Denoeud F."/>
            <person name="Belcram H."/>
            <person name="Links M.G."/>
            <person name="Just J."/>
            <person name="Clarke C."/>
            <person name="Bender T."/>
            <person name="Huebert T."/>
            <person name="Mason A.S."/>
            <person name="Pires J.C."/>
            <person name="Barker G."/>
            <person name="Moore J."/>
            <person name="Walley P.G."/>
            <person name="Manoli S."/>
            <person name="Batley J."/>
            <person name="Edwards D."/>
            <person name="Nelson M.N."/>
            <person name="Wang X."/>
            <person name="Paterson A.H."/>
            <person name="King G."/>
            <person name="Bancroft I."/>
            <person name="Chalhoub B."/>
            <person name="Sharpe A.G."/>
        </authorList>
    </citation>
    <scope>NUCLEOTIDE SEQUENCE</scope>
    <source>
        <strain evidence="2 3">cv. TO1000</strain>
    </source>
</reference>
<evidence type="ECO:0000313" key="3">
    <source>
        <dbReference type="Proteomes" id="UP000032141"/>
    </source>
</evidence>
<evidence type="ECO:0000313" key="2">
    <source>
        <dbReference type="EnsemblPlants" id="Bo9g061140.1"/>
    </source>
</evidence>
<evidence type="ECO:0000256" key="1">
    <source>
        <dbReference type="SAM" id="MobiDB-lite"/>
    </source>
</evidence>
<dbReference type="Proteomes" id="UP000032141">
    <property type="component" value="Chromosome C9"/>
</dbReference>
<dbReference type="EnsemblPlants" id="Bo9g061140.1">
    <property type="protein sequence ID" value="Bo9g061140.1"/>
    <property type="gene ID" value="Bo9g061140"/>
</dbReference>
<feature type="compositionally biased region" description="Basic and acidic residues" evidence="1">
    <location>
        <begin position="56"/>
        <end position="71"/>
    </location>
</feature>
<organism evidence="2 3">
    <name type="scientific">Brassica oleracea var. oleracea</name>
    <dbReference type="NCBI Taxonomy" id="109376"/>
    <lineage>
        <taxon>Eukaryota</taxon>
        <taxon>Viridiplantae</taxon>
        <taxon>Streptophyta</taxon>
        <taxon>Embryophyta</taxon>
        <taxon>Tracheophyta</taxon>
        <taxon>Spermatophyta</taxon>
        <taxon>Magnoliopsida</taxon>
        <taxon>eudicotyledons</taxon>
        <taxon>Gunneridae</taxon>
        <taxon>Pentapetalae</taxon>
        <taxon>rosids</taxon>
        <taxon>malvids</taxon>
        <taxon>Brassicales</taxon>
        <taxon>Brassicaceae</taxon>
        <taxon>Brassiceae</taxon>
        <taxon>Brassica</taxon>
    </lineage>
</organism>